<keyword evidence="4" id="KW-1185">Reference proteome</keyword>
<protein>
    <recommendedName>
        <fullName evidence="5">Cyclochlorotine biosynthesis protein O</fullName>
    </recommendedName>
</protein>
<evidence type="ECO:0000256" key="1">
    <source>
        <dbReference type="ARBA" id="ARBA00035112"/>
    </source>
</evidence>
<dbReference type="EMBL" id="JAGPNK010000003">
    <property type="protein sequence ID" value="KAH7324165.1"/>
    <property type="molecule type" value="Genomic_DNA"/>
</dbReference>
<organism evidence="3 4">
    <name type="scientific">Stachybotrys elegans</name>
    <dbReference type="NCBI Taxonomy" id="80388"/>
    <lineage>
        <taxon>Eukaryota</taxon>
        <taxon>Fungi</taxon>
        <taxon>Dikarya</taxon>
        <taxon>Ascomycota</taxon>
        <taxon>Pezizomycotina</taxon>
        <taxon>Sordariomycetes</taxon>
        <taxon>Hypocreomycetidae</taxon>
        <taxon>Hypocreales</taxon>
        <taxon>Stachybotryaceae</taxon>
        <taxon>Stachybotrys</taxon>
    </lineage>
</organism>
<dbReference type="AlphaFoldDB" id="A0A8K0SX86"/>
<dbReference type="GO" id="GO:0043386">
    <property type="term" value="P:mycotoxin biosynthetic process"/>
    <property type="evidence" value="ECO:0007669"/>
    <property type="project" value="InterPro"/>
</dbReference>
<keyword evidence="2" id="KW-0472">Membrane</keyword>
<dbReference type="PANTHER" id="PTHR33365:SF12">
    <property type="entry name" value="TAT PATHWAY SIGNAL SEQUENCE"/>
    <property type="match status" value="1"/>
</dbReference>
<evidence type="ECO:0000313" key="4">
    <source>
        <dbReference type="Proteomes" id="UP000813444"/>
    </source>
</evidence>
<accession>A0A8K0SX86</accession>
<dbReference type="Pfam" id="PF11807">
    <property type="entry name" value="UstYa"/>
    <property type="match status" value="1"/>
</dbReference>
<dbReference type="PANTHER" id="PTHR33365">
    <property type="entry name" value="YALI0B05434P"/>
    <property type="match status" value="1"/>
</dbReference>
<keyword evidence="2" id="KW-0812">Transmembrane</keyword>
<evidence type="ECO:0008006" key="5">
    <source>
        <dbReference type="Google" id="ProtNLM"/>
    </source>
</evidence>
<comment type="similarity">
    <text evidence="1">Belongs to the ustYa family.</text>
</comment>
<dbReference type="OrthoDB" id="3687641at2759"/>
<dbReference type="Proteomes" id="UP000813444">
    <property type="component" value="Unassembled WGS sequence"/>
</dbReference>
<reference evidence="3" key="1">
    <citation type="journal article" date="2021" name="Nat. Commun.">
        <title>Genetic determinants of endophytism in the Arabidopsis root mycobiome.</title>
        <authorList>
            <person name="Mesny F."/>
            <person name="Miyauchi S."/>
            <person name="Thiergart T."/>
            <person name="Pickel B."/>
            <person name="Atanasova L."/>
            <person name="Karlsson M."/>
            <person name="Huettel B."/>
            <person name="Barry K.W."/>
            <person name="Haridas S."/>
            <person name="Chen C."/>
            <person name="Bauer D."/>
            <person name="Andreopoulos W."/>
            <person name="Pangilinan J."/>
            <person name="LaButti K."/>
            <person name="Riley R."/>
            <person name="Lipzen A."/>
            <person name="Clum A."/>
            <person name="Drula E."/>
            <person name="Henrissat B."/>
            <person name="Kohler A."/>
            <person name="Grigoriev I.V."/>
            <person name="Martin F.M."/>
            <person name="Hacquard S."/>
        </authorList>
    </citation>
    <scope>NUCLEOTIDE SEQUENCE</scope>
    <source>
        <strain evidence="3">MPI-CAGE-CH-0235</strain>
    </source>
</reference>
<comment type="caution">
    <text evidence="3">The sequence shown here is derived from an EMBL/GenBank/DDBJ whole genome shotgun (WGS) entry which is preliminary data.</text>
</comment>
<evidence type="ECO:0000256" key="2">
    <source>
        <dbReference type="SAM" id="Phobius"/>
    </source>
</evidence>
<dbReference type="InterPro" id="IPR021765">
    <property type="entry name" value="UstYa-like"/>
</dbReference>
<feature type="transmembrane region" description="Helical" evidence="2">
    <location>
        <begin position="33"/>
        <end position="54"/>
    </location>
</feature>
<name>A0A8K0SX86_9HYPO</name>
<gene>
    <name evidence="3" type="ORF">B0I35DRAFT_423649</name>
</gene>
<proteinExistence type="inferred from homology"/>
<sequence length="264" mass="30925">MTMTVDKQEYENEQLLGSESSRSYPATSRLRQWLPWMLHVFLIFSYTTAFFLLLSATRETGSCIERLNAYSPINDGISEQYEDYWFKGSLWYDSPYKGPPTPEVEEAWKSLMHYGAIRITADDIQKIGHNLTAAQYPPELGGGYIAVAMGTHHIHCLHYIWQDHHIDYFPETRANKEGTPEMYERHYEHCVDYLRQAIMCNFDPGIIPYYWVNKHNQPTPDGNTFHKCVNWDHLQEWLKDRAVEMPDGFKWQQPPDAVPLTKNP</sequence>
<keyword evidence="2" id="KW-1133">Transmembrane helix</keyword>
<evidence type="ECO:0000313" key="3">
    <source>
        <dbReference type="EMBL" id="KAH7324165.1"/>
    </source>
</evidence>